<dbReference type="Proteomes" id="UP001374893">
    <property type="component" value="Chromosome"/>
</dbReference>
<keyword evidence="1" id="KW-0812">Transmembrane</keyword>
<keyword evidence="1" id="KW-0472">Membrane</keyword>
<feature type="transmembrane region" description="Helical" evidence="1">
    <location>
        <begin position="48"/>
        <end position="66"/>
    </location>
</feature>
<gene>
    <name evidence="2" type="ORF">HAHE_25010</name>
</gene>
<dbReference type="EMBL" id="AP024702">
    <property type="protein sequence ID" value="BCX48593.1"/>
    <property type="molecule type" value="Genomic_DNA"/>
</dbReference>
<evidence type="ECO:0000313" key="2">
    <source>
        <dbReference type="EMBL" id="BCX48593.1"/>
    </source>
</evidence>
<evidence type="ECO:0000313" key="3">
    <source>
        <dbReference type="Proteomes" id="UP001374893"/>
    </source>
</evidence>
<sequence length="219" mass="24575">MSVIRDPRVHSWPGVSRRGKKIVLSTKVLPTWRLETLTKFLFDPLVGIWKLLVLVAVVDFGLAMLSEGDSPILTPVFRKLLGKDDYAHSGLYAILLLLRLVWFYETRSGRNLTRILFGRRLRVVKSETELKAGGWVPEIRVELDHTLSFAIQPLDKAENEIQKEGQQLMLVIDDSRSVKLTSIHGMARARKVVENANMLLQLGPAGGSPADLDLDPSRA</sequence>
<proteinExistence type="predicted"/>
<dbReference type="RefSeq" id="WP_338684893.1">
    <property type="nucleotide sequence ID" value="NZ_AP024702.1"/>
</dbReference>
<keyword evidence="3" id="KW-1185">Reference proteome</keyword>
<feature type="transmembrane region" description="Helical" evidence="1">
    <location>
        <begin position="86"/>
        <end position="104"/>
    </location>
</feature>
<protein>
    <submittedName>
        <fullName evidence="2">Uncharacterized protein</fullName>
    </submittedName>
</protein>
<organism evidence="2 3">
    <name type="scientific">Haloferula helveola</name>
    <dbReference type="NCBI Taxonomy" id="490095"/>
    <lineage>
        <taxon>Bacteria</taxon>
        <taxon>Pseudomonadati</taxon>
        <taxon>Verrucomicrobiota</taxon>
        <taxon>Verrucomicrobiia</taxon>
        <taxon>Verrucomicrobiales</taxon>
        <taxon>Verrucomicrobiaceae</taxon>
        <taxon>Haloferula</taxon>
    </lineage>
</organism>
<keyword evidence="1" id="KW-1133">Transmembrane helix</keyword>
<reference evidence="2 3" key="1">
    <citation type="submission" date="2021-06" db="EMBL/GenBank/DDBJ databases">
        <title>Complete genome of Haloferula helveola possessing various polysaccharide degrading enzymes.</title>
        <authorList>
            <person name="Takami H."/>
            <person name="Huang C."/>
            <person name="Hamasaki K."/>
        </authorList>
    </citation>
    <scope>NUCLEOTIDE SEQUENCE [LARGE SCALE GENOMIC DNA]</scope>
    <source>
        <strain evidence="2 3">CN-1</strain>
    </source>
</reference>
<evidence type="ECO:0000256" key="1">
    <source>
        <dbReference type="SAM" id="Phobius"/>
    </source>
</evidence>
<accession>A0ABM7RN30</accession>
<name>A0ABM7RN30_9BACT</name>